<evidence type="ECO:0000259" key="1">
    <source>
        <dbReference type="Pfam" id="PF21083"/>
    </source>
</evidence>
<feature type="domain" description="Cell-division protein ZapC N-terminal" evidence="1">
    <location>
        <begin position="6"/>
        <end position="86"/>
    </location>
</feature>
<protein>
    <recommendedName>
        <fullName evidence="1">Cell-division protein ZapC N-terminal domain-containing protein</fullName>
    </recommendedName>
</protein>
<gene>
    <name evidence="2" type="ORF">EIK76_00620</name>
</gene>
<dbReference type="Proteomes" id="UP000276260">
    <property type="component" value="Unassembled WGS sequence"/>
</dbReference>
<dbReference type="Pfam" id="PF21083">
    <property type="entry name" value="ZapC_N"/>
    <property type="match status" value="1"/>
</dbReference>
<sequence>MLSLCPDWCWQYCEQQDLLLLQLSASHHIQTAFTAKELTTKPEQHSLCMEQAQLLMDFAEALEGKVPDSDLLTVAAWAVAALCFVKAPVQKSHLFNFSSIECRADLMSIAKLEGLSRAKVVLVAKADPMVDCLLLEPMELLNGKHLSAGQLVRVQQNRLMPLQFAPLYALTA</sequence>
<name>A0A3P3QQP0_9GAMM</name>
<dbReference type="InterPro" id="IPR048373">
    <property type="entry name" value="ZapC_N"/>
</dbReference>
<dbReference type="RefSeq" id="WP_046521097.1">
    <property type="nucleotide sequence ID" value="NZ_LAVS01000090.1"/>
</dbReference>
<evidence type="ECO:0000313" key="2">
    <source>
        <dbReference type="EMBL" id="RRJ22623.1"/>
    </source>
</evidence>
<reference evidence="2 3" key="1">
    <citation type="submission" date="2018-11" db="EMBL/GenBank/DDBJ databases">
        <title>Draft genome analysis of Rheinheimera mesophila isolated from an industrial waste site.</title>
        <authorList>
            <person name="Yu Q."/>
            <person name="Qi Y."/>
            <person name="Zhang H."/>
            <person name="Lu Y."/>
            <person name="Pu J."/>
        </authorList>
    </citation>
    <scope>NUCLEOTIDE SEQUENCE [LARGE SCALE GENOMIC DNA]</scope>
    <source>
        <strain evidence="2 3">IITR13</strain>
    </source>
</reference>
<dbReference type="OrthoDB" id="5765005at2"/>
<comment type="caution">
    <text evidence="2">The sequence shown here is derived from an EMBL/GenBank/DDBJ whole genome shotgun (WGS) entry which is preliminary data.</text>
</comment>
<proteinExistence type="predicted"/>
<evidence type="ECO:0000313" key="3">
    <source>
        <dbReference type="Proteomes" id="UP000276260"/>
    </source>
</evidence>
<dbReference type="AlphaFoldDB" id="A0A3P3QQP0"/>
<accession>A0A3P3QQP0</accession>
<dbReference type="EMBL" id="RRCF01000001">
    <property type="protein sequence ID" value="RRJ22623.1"/>
    <property type="molecule type" value="Genomic_DNA"/>
</dbReference>
<keyword evidence="3" id="KW-1185">Reference proteome</keyword>
<organism evidence="2 3">
    <name type="scientific">Rheinheimera mesophila</name>
    <dbReference type="NCBI Taxonomy" id="1547515"/>
    <lineage>
        <taxon>Bacteria</taxon>
        <taxon>Pseudomonadati</taxon>
        <taxon>Pseudomonadota</taxon>
        <taxon>Gammaproteobacteria</taxon>
        <taxon>Chromatiales</taxon>
        <taxon>Chromatiaceae</taxon>
        <taxon>Rheinheimera</taxon>
    </lineage>
</organism>